<dbReference type="AlphaFoldDB" id="A0AAE0EZT1"/>
<accession>A0AAE0EZT1</accession>
<comment type="caution">
    <text evidence="1">The sequence shown here is derived from an EMBL/GenBank/DDBJ whole genome shotgun (WGS) entry which is preliminary data.</text>
</comment>
<organism evidence="1 2">
    <name type="scientific">Cymbomonas tetramitiformis</name>
    <dbReference type="NCBI Taxonomy" id="36881"/>
    <lineage>
        <taxon>Eukaryota</taxon>
        <taxon>Viridiplantae</taxon>
        <taxon>Chlorophyta</taxon>
        <taxon>Pyramimonadophyceae</taxon>
        <taxon>Pyramimonadales</taxon>
        <taxon>Pyramimonadaceae</taxon>
        <taxon>Cymbomonas</taxon>
    </lineage>
</organism>
<evidence type="ECO:0000313" key="1">
    <source>
        <dbReference type="EMBL" id="KAK3246861.1"/>
    </source>
</evidence>
<dbReference type="PANTHER" id="PTHR31424:SF3">
    <property type="entry name" value="RING-TYPE DOMAIN-CONTAINING PROTEIN"/>
    <property type="match status" value="1"/>
</dbReference>
<protein>
    <submittedName>
        <fullName evidence="1">Uncharacterized protein</fullName>
    </submittedName>
</protein>
<proteinExistence type="predicted"/>
<sequence length="202" mass="22545">MPKLEPLAVVKETWEEIATSIKLSENDDGTVAEVDLLALLRDVITSARNSKSGSLHTRRDKPIDNLEVFLSGDAHGKARGEKVTGVTLRVKPADGQYTNSPFHCYTFCYYEGSDNYANLAQYTKASQKYISELLADGLTVDGTYYNVTVKCGWDLPYICSCIAHYGCSGNYPCPFCIVHYDDLMEADLDWDGLARTFRNMLL</sequence>
<name>A0AAE0EZT1_9CHLO</name>
<evidence type="ECO:0000313" key="2">
    <source>
        <dbReference type="Proteomes" id="UP001190700"/>
    </source>
</evidence>
<gene>
    <name evidence="1" type="ORF">CYMTET_43616</name>
</gene>
<dbReference type="Proteomes" id="UP001190700">
    <property type="component" value="Unassembled WGS sequence"/>
</dbReference>
<dbReference type="PANTHER" id="PTHR31424">
    <property type="entry name" value="PROTEIN CBG23806"/>
    <property type="match status" value="1"/>
</dbReference>
<keyword evidence="2" id="KW-1185">Reference proteome</keyword>
<reference evidence="1 2" key="1">
    <citation type="journal article" date="2015" name="Genome Biol. Evol.">
        <title>Comparative Genomics of a Bacterivorous Green Alga Reveals Evolutionary Causalities and Consequences of Phago-Mixotrophic Mode of Nutrition.</title>
        <authorList>
            <person name="Burns J.A."/>
            <person name="Paasch A."/>
            <person name="Narechania A."/>
            <person name="Kim E."/>
        </authorList>
    </citation>
    <scope>NUCLEOTIDE SEQUENCE [LARGE SCALE GENOMIC DNA]</scope>
    <source>
        <strain evidence="1 2">PLY_AMNH</strain>
    </source>
</reference>
<dbReference type="EMBL" id="LGRX02029409">
    <property type="protein sequence ID" value="KAK3246861.1"/>
    <property type="molecule type" value="Genomic_DNA"/>
</dbReference>